<evidence type="ECO:0000256" key="1">
    <source>
        <dbReference type="ARBA" id="ARBA00093462"/>
    </source>
</evidence>
<dbReference type="InterPro" id="IPR034829">
    <property type="entry name" value="DnaD-like_sf"/>
</dbReference>
<protein>
    <submittedName>
        <fullName evidence="4">DnaD domain protein</fullName>
    </submittedName>
</protein>
<dbReference type="AlphaFoldDB" id="A0A9D2D380"/>
<dbReference type="SUPFAM" id="SSF158499">
    <property type="entry name" value="DnaD domain-like"/>
    <property type="match status" value="2"/>
</dbReference>
<dbReference type="Proteomes" id="UP000824024">
    <property type="component" value="Unassembled WGS sequence"/>
</dbReference>
<dbReference type="Pfam" id="PF07261">
    <property type="entry name" value="DnaB_2"/>
    <property type="match status" value="2"/>
</dbReference>
<reference evidence="4" key="1">
    <citation type="journal article" date="2021" name="PeerJ">
        <title>Extensive microbial diversity within the chicken gut microbiome revealed by metagenomics and culture.</title>
        <authorList>
            <person name="Gilroy R."/>
            <person name="Ravi A."/>
            <person name="Getino M."/>
            <person name="Pursley I."/>
            <person name="Horton D.L."/>
            <person name="Alikhan N.F."/>
            <person name="Baker D."/>
            <person name="Gharbi K."/>
            <person name="Hall N."/>
            <person name="Watson M."/>
            <person name="Adriaenssens E.M."/>
            <person name="Foster-Nyarko E."/>
            <person name="Jarju S."/>
            <person name="Secka A."/>
            <person name="Antonio M."/>
            <person name="Oren A."/>
            <person name="Chaudhuri R.R."/>
            <person name="La Ragione R."/>
            <person name="Hildebrand F."/>
            <person name="Pallen M.J."/>
        </authorList>
    </citation>
    <scope>NUCLEOTIDE SEQUENCE</scope>
    <source>
        <strain evidence="4">CHK192-9172</strain>
    </source>
</reference>
<evidence type="ECO:0000259" key="3">
    <source>
        <dbReference type="Pfam" id="PF07261"/>
    </source>
</evidence>
<organism evidence="4 5">
    <name type="scientific">Candidatus Eubacterium avistercoris</name>
    <dbReference type="NCBI Taxonomy" id="2838567"/>
    <lineage>
        <taxon>Bacteria</taxon>
        <taxon>Bacillati</taxon>
        <taxon>Bacillota</taxon>
        <taxon>Clostridia</taxon>
        <taxon>Eubacteriales</taxon>
        <taxon>Eubacteriaceae</taxon>
        <taxon>Eubacterium</taxon>
    </lineage>
</organism>
<sequence length="346" mass="40718">MAKNITLYNNLQETTTSVPNRFIDHYMISANGEYVKIYLYLLRCMNQPECTFSLSRLADHFDHTEKDIQRALKYWEKVKLLKLEYDSQNNLSGICLMPDHAIGTSEGSGERQETESSSPSRDDMNRFCEREDIQELIFLTETYLGRTINQNDLNFIFTWYDQLHFSAELIEFLIENCIAKGHFSLHYMQKVAEDWYSQNVHTIEDARALLNQNSEAYYTVMKSFGIRGRNLIPSEMELLKKWTGRYGFSKEIIAEACKRTIQNIHEPSFEYTDSILGRWHQSNVHTLEDIRQADADYQRNKKQNAAAQTGRIKISGNLKNNKFNNFQQRDYDYEQLSRKLLEKSMH</sequence>
<dbReference type="InterPro" id="IPR053162">
    <property type="entry name" value="DnaD"/>
</dbReference>
<dbReference type="InterPro" id="IPR017019">
    <property type="entry name" value="DNA_replication_prd_bac"/>
</dbReference>
<evidence type="ECO:0000256" key="2">
    <source>
        <dbReference type="SAM" id="MobiDB-lite"/>
    </source>
</evidence>
<proteinExistence type="inferred from homology"/>
<dbReference type="PANTHER" id="PTHR37293">
    <property type="entry name" value="PHAGE REPLICATION PROTEIN-RELATED"/>
    <property type="match status" value="1"/>
</dbReference>
<dbReference type="Gene3D" id="1.10.10.10">
    <property type="entry name" value="Winged helix-like DNA-binding domain superfamily/Winged helix DNA-binding domain"/>
    <property type="match status" value="1"/>
</dbReference>
<dbReference type="InterPro" id="IPR036388">
    <property type="entry name" value="WH-like_DNA-bd_sf"/>
</dbReference>
<dbReference type="Gene3D" id="1.10.10.630">
    <property type="entry name" value="DnaD domain-like"/>
    <property type="match status" value="2"/>
</dbReference>
<comment type="caution">
    <text evidence="4">The sequence shown here is derived from an EMBL/GenBank/DDBJ whole genome shotgun (WGS) entry which is preliminary data.</text>
</comment>
<comment type="similarity">
    <text evidence="1">Belongs to the DnaB/DnaD family.</text>
</comment>
<gene>
    <name evidence="4" type="ORF">IAA08_07780</name>
</gene>
<dbReference type="EMBL" id="DXCH01000213">
    <property type="protein sequence ID" value="HIZ07817.1"/>
    <property type="molecule type" value="Genomic_DNA"/>
</dbReference>
<dbReference type="PIRSF" id="PIRSF033722">
    <property type="entry name" value="DnaD_CA_C3587_prd"/>
    <property type="match status" value="1"/>
</dbReference>
<accession>A0A9D2D380</accession>
<feature type="domain" description="DnaB/C C-terminal" evidence="3">
    <location>
        <begin position="227"/>
        <end position="293"/>
    </location>
</feature>
<reference evidence="4" key="2">
    <citation type="submission" date="2021-04" db="EMBL/GenBank/DDBJ databases">
        <authorList>
            <person name="Gilroy R."/>
        </authorList>
    </citation>
    <scope>NUCLEOTIDE SEQUENCE</scope>
    <source>
        <strain evidence="4">CHK192-9172</strain>
    </source>
</reference>
<evidence type="ECO:0000313" key="5">
    <source>
        <dbReference type="Proteomes" id="UP000824024"/>
    </source>
</evidence>
<feature type="region of interest" description="Disordered" evidence="2">
    <location>
        <begin position="103"/>
        <end position="124"/>
    </location>
</feature>
<name>A0A9D2D380_9FIRM</name>
<dbReference type="PANTHER" id="PTHR37293:SF5">
    <property type="entry name" value="DNA REPLICATION PROTEIN"/>
    <property type="match status" value="1"/>
</dbReference>
<feature type="compositionally biased region" description="Basic and acidic residues" evidence="2">
    <location>
        <begin position="108"/>
        <end position="124"/>
    </location>
</feature>
<evidence type="ECO:0000313" key="4">
    <source>
        <dbReference type="EMBL" id="HIZ07817.1"/>
    </source>
</evidence>
<feature type="domain" description="DnaB/C C-terminal" evidence="3">
    <location>
        <begin position="139"/>
        <end position="208"/>
    </location>
</feature>
<dbReference type="InterPro" id="IPR006343">
    <property type="entry name" value="DnaB/C_C"/>
</dbReference>
<dbReference type="NCBIfam" id="TIGR01446">
    <property type="entry name" value="DnaD_dom"/>
    <property type="match status" value="2"/>
</dbReference>